<evidence type="ECO:0000313" key="3">
    <source>
        <dbReference type="Proteomes" id="UP000244649"/>
    </source>
</evidence>
<keyword evidence="1" id="KW-1133">Transmembrane helix</keyword>
<name>A0A2T7WPU4_MICTE</name>
<comment type="caution">
    <text evidence="2">The sequence shown here is derived from an EMBL/GenBank/DDBJ whole genome shotgun (WGS) entry which is preliminary data.</text>
</comment>
<organism evidence="2 3">
    <name type="scientific">Microbacterium testaceum</name>
    <name type="common">Aureobacterium testaceum</name>
    <name type="synonym">Brevibacterium testaceum</name>
    <dbReference type="NCBI Taxonomy" id="2033"/>
    <lineage>
        <taxon>Bacteria</taxon>
        <taxon>Bacillati</taxon>
        <taxon>Actinomycetota</taxon>
        <taxon>Actinomycetes</taxon>
        <taxon>Micrococcales</taxon>
        <taxon>Microbacteriaceae</taxon>
        <taxon>Microbacterium</taxon>
    </lineage>
</organism>
<dbReference type="RefSeq" id="WP_116537098.1">
    <property type="nucleotide sequence ID" value="NZ_QDFT01000010.1"/>
</dbReference>
<proteinExistence type="predicted"/>
<feature type="transmembrane region" description="Helical" evidence="1">
    <location>
        <begin position="197"/>
        <end position="218"/>
    </location>
</feature>
<evidence type="ECO:0000313" key="2">
    <source>
        <dbReference type="EMBL" id="PVE76187.1"/>
    </source>
</evidence>
<dbReference type="EMBL" id="QDFT01000010">
    <property type="protein sequence ID" value="PVE76187.1"/>
    <property type="molecule type" value="Genomic_DNA"/>
</dbReference>
<dbReference type="Proteomes" id="UP000244649">
    <property type="component" value="Unassembled WGS sequence"/>
</dbReference>
<gene>
    <name evidence="2" type="ORF">DC432_06055</name>
</gene>
<feature type="transmembrane region" description="Helical" evidence="1">
    <location>
        <begin position="143"/>
        <end position="166"/>
    </location>
</feature>
<feature type="transmembrane region" description="Helical" evidence="1">
    <location>
        <begin position="65"/>
        <end position="83"/>
    </location>
</feature>
<accession>A0A2T7WPU4</accession>
<keyword evidence="1" id="KW-0472">Membrane</keyword>
<dbReference type="AlphaFoldDB" id="A0A2T7WPU4"/>
<sequence>MNVEHLGDVWDRLRAAPVAEVGAALLSSALMCALLGVVVGVAVVVMRRRVRAGDPVGRTGGDERALAGTAIAVGAVWFVDLVMRGYVLDLSATTAWWQFAVAPAAAGASLCVFALALRTSGTRARVTPGVVARRTWRSYGPTGSVIGSFGALLVGAGVVTVAFGAASTHSQAGSSDRIALGIPNTDLDPIVVTFPGWTYGLPFLLALGTLTLATILALRRNAVRPFRDGVSLDDERARRRRISTGVVMVATAGVLLGLAGLLRMAQSAAAGSMTVSGDGMPPMTYAIASPYGELLVFGGVVASVMQIAVSAMLTALVVDAAWAQWGLVGRPAPAGALG</sequence>
<reference evidence="2 3" key="1">
    <citation type="submission" date="2018-04" db="EMBL/GenBank/DDBJ databases">
        <authorList>
            <person name="Go L.Y."/>
            <person name="Mitchell J.A."/>
        </authorList>
    </citation>
    <scope>NUCLEOTIDE SEQUENCE [LARGE SCALE GENOMIC DNA]</scope>
    <source>
        <strain evidence="2 3">TPD7010</strain>
    </source>
</reference>
<evidence type="ECO:0000256" key="1">
    <source>
        <dbReference type="SAM" id="Phobius"/>
    </source>
</evidence>
<keyword evidence="1" id="KW-0812">Transmembrane</keyword>
<feature type="transmembrane region" description="Helical" evidence="1">
    <location>
        <begin position="246"/>
        <end position="265"/>
    </location>
</feature>
<feature type="transmembrane region" description="Helical" evidence="1">
    <location>
        <begin position="95"/>
        <end position="117"/>
    </location>
</feature>
<feature type="transmembrane region" description="Helical" evidence="1">
    <location>
        <begin position="23"/>
        <end position="45"/>
    </location>
</feature>
<protein>
    <submittedName>
        <fullName evidence="2">Uncharacterized protein</fullName>
    </submittedName>
</protein>